<dbReference type="InterPro" id="IPR040455">
    <property type="entry name" value="Atg6_BARA"/>
</dbReference>
<evidence type="ECO:0000259" key="5">
    <source>
        <dbReference type="Pfam" id="PF17675"/>
    </source>
</evidence>
<dbReference type="GO" id="GO:0000407">
    <property type="term" value="C:phagophore assembly site"/>
    <property type="evidence" value="ECO:0007669"/>
    <property type="project" value="TreeGrafter"/>
</dbReference>
<evidence type="ECO:0000313" key="7">
    <source>
        <dbReference type="Proteomes" id="UP000242450"/>
    </source>
</evidence>
<dbReference type="Proteomes" id="UP000242450">
    <property type="component" value="Chromosome 6"/>
</dbReference>
<keyword evidence="2" id="KW-0072">Autophagy</keyword>
<dbReference type="Pfam" id="PF04111">
    <property type="entry name" value="APG6"/>
    <property type="match status" value="1"/>
</dbReference>
<name>A0A212D654_CEREH</name>
<feature type="domain" description="Atg6 BARA" evidence="4">
    <location>
        <begin position="208"/>
        <end position="272"/>
    </location>
</feature>
<reference evidence="6 7" key="1">
    <citation type="journal article" date="2018" name="Mol. Genet. Genomics">
        <title>The red deer Cervus elaphus genome CerEla1.0: sequencing, annotating, genes, and chromosomes.</title>
        <authorList>
            <person name="Bana N.A."/>
            <person name="Nyiri A."/>
            <person name="Nagy J."/>
            <person name="Frank K."/>
            <person name="Nagy T."/>
            <person name="Steger V."/>
            <person name="Schiller M."/>
            <person name="Lakatos P."/>
            <person name="Sugar L."/>
            <person name="Horn P."/>
            <person name="Barta E."/>
            <person name="Orosz L."/>
        </authorList>
    </citation>
    <scope>NUCLEOTIDE SEQUENCE [LARGE SCALE GENOMIC DNA]</scope>
    <source>
        <strain evidence="6">Hungarian</strain>
    </source>
</reference>
<dbReference type="GO" id="GO:0043548">
    <property type="term" value="F:phosphatidylinositol 3-kinase binding"/>
    <property type="evidence" value="ECO:0007669"/>
    <property type="project" value="TreeGrafter"/>
</dbReference>
<evidence type="ECO:0000256" key="1">
    <source>
        <dbReference type="ARBA" id="ARBA00005965"/>
    </source>
</evidence>
<comment type="caution">
    <text evidence="6">The sequence shown here is derived from an EMBL/GenBank/DDBJ whole genome shotgun (WGS) entry which is preliminary data.</text>
</comment>
<dbReference type="EMBL" id="MKHE01000006">
    <property type="protein sequence ID" value="OWK13718.1"/>
    <property type="molecule type" value="Genomic_DNA"/>
</dbReference>
<comment type="similarity">
    <text evidence="1">Belongs to the beclin family.</text>
</comment>
<dbReference type="AlphaFoldDB" id="A0A212D654"/>
<keyword evidence="3" id="KW-0175">Coiled coil</keyword>
<gene>
    <name evidence="6" type="ORF">Celaphus_00017212</name>
</gene>
<dbReference type="InterPro" id="IPR007243">
    <property type="entry name" value="Atg6/Beclin"/>
</dbReference>
<dbReference type="Gene3D" id="6.10.250.3110">
    <property type="match status" value="1"/>
</dbReference>
<evidence type="ECO:0000256" key="2">
    <source>
        <dbReference type="ARBA" id="ARBA00023006"/>
    </source>
</evidence>
<evidence type="ECO:0000256" key="3">
    <source>
        <dbReference type="SAM" id="Coils"/>
    </source>
</evidence>
<keyword evidence="7" id="KW-1185">Reference proteome</keyword>
<dbReference type="Gene3D" id="1.10.418.40">
    <property type="entry name" value="Autophagy protein 6/Beclin 1"/>
    <property type="match status" value="1"/>
</dbReference>
<dbReference type="PANTHER" id="PTHR12768:SF6">
    <property type="entry name" value="BECLIN-1"/>
    <property type="match status" value="1"/>
</dbReference>
<feature type="domain" description="Atg6/beclin coiled-coil" evidence="5">
    <location>
        <begin position="91"/>
        <end position="205"/>
    </location>
</feature>
<proteinExistence type="inferred from homology"/>
<dbReference type="GO" id="GO:0045324">
    <property type="term" value="P:late endosome to vacuole transport"/>
    <property type="evidence" value="ECO:0007669"/>
    <property type="project" value="TreeGrafter"/>
</dbReference>
<dbReference type="Pfam" id="PF17675">
    <property type="entry name" value="APG6_N"/>
    <property type="match status" value="1"/>
</dbReference>
<sequence length="272" mass="31588">MQGSKTSSSTMQVSFVCQRCSQPLKLDTSFKVLDCVTIQGLTAPLLATAQMKPAETQEEEANSGEEPFIETRQDGVSHRFIPPARMMSTENQLDTQLNVTENECQNYKRSLEILEQMNEDDSEQLGLELRELLLEEERLIQELEDVKNWKIVVENLKKVQVEAERLDQEEAQYQREYSEFKRQQLELDDELKSVENKMRYAQMQLDKLKKTNVFNATFYIWHSGQFGTINNFRPGRLPSVPVEWNEINAAWGQTVLLLHALGNKMGLKFQRY</sequence>
<accession>A0A212D654</accession>
<feature type="coiled-coil region" evidence="3">
    <location>
        <begin position="90"/>
        <end position="211"/>
    </location>
</feature>
<dbReference type="InterPro" id="IPR038274">
    <property type="entry name" value="Atg6/Beclin_C_sf"/>
</dbReference>
<dbReference type="GO" id="GO:0006995">
    <property type="term" value="P:cellular response to nitrogen starvation"/>
    <property type="evidence" value="ECO:0007669"/>
    <property type="project" value="TreeGrafter"/>
</dbReference>
<dbReference type="GO" id="GO:0030674">
    <property type="term" value="F:protein-macromolecule adaptor activity"/>
    <property type="evidence" value="ECO:0007669"/>
    <property type="project" value="TreeGrafter"/>
</dbReference>
<dbReference type="PANTHER" id="PTHR12768">
    <property type="entry name" value="BECLIN 1"/>
    <property type="match status" value="1"/>
</dbReference>
<dbReference type="GO" id="GO:0034271">
    <property type="term" value="C:phosphatidylinositol 3-kinase complex, class III, type I"/>
    <property type="evidence" value="ECO:0007669"/>
    <property type="project" value="TreeGrafter"/>
</dbReference>
<dbReference type="GO" id="GO:0000423">
    <property type="term" value="P:mitophagy"/>
    <property type="evidence" value="ECO:0007669"/>
    <property type="project" value="TreeGrafter"/>
</dbReference>
<organism evidence="6 7">
    <name type="scientific">Cervus elaphus hippelaphus</name>
    <name type="common">European red deer</name>
    <dbReference type="NCBI Taxonomy" id="46360"/>
    <lineage>
        <taxon>Eukaryota</taxon>
        <taxon>Metazoa</taxon>
        <taxon>Chordata</taxon>
        <taxon>Craniata</taxon>
        <taxon>Vertebrata</taxon>
        <taxon>Euteleostomi</taxon>
        <taxon>Mammalia</taxon>
        <taxon>Eutheria</taxon>
        <taxon>Laurasiatheria</taxon>
        <taxon>Artiodactyla</taxon>
        <taxon>Ruminantia</taxon>
        <taxon>Pecora</taxon>
        <taxon>Cervidae</taxon>
        <taxon>Cervinae</taxon>
        <taxon>Cervus</taxon>
    </lineage>
</organism>
<dbReference type="GO" id="GO:0000045">
    <property type="term" value="P:autophagosome assembly"/>
    <property type="evidence" value="ECO:0007669"/>
    <property type="project" value="TreeGrafter"/>
</dbReference>
<evidence type="ECO:0000313" key="6">
    <source>
        <dbReference type="EMBL" id="OWK13718.1"/>
    </source>
</evidence>
<dbReference type="OrthoDB" id="20368at2759"/>
<evidence type="ECO:0008006" key="8">
    <source>
        <dbReference type="Google" id="ProtNLM"/>
    </source>
</evidence>
<protein>
    <recommendedName>
        <fullName evidence="8">Beclin-1</fullName>
    </recommendedName>
</protein>
<dbReference type="GO" id="GO:0034272">
    <property type="term" value="C:phosphatidylinositol 3-kinase complex, class III, type II"/>
    <property type="evidence" value="ECO:0007669"/>
    <property type="project" value="TreeGrafter"/>
</dbReference>
<evidence type="ECO:0000259" key="4">
    <source>
        <dbReference type="Pfam" id="PF04111"/>
    </source>
</evidence>
<dbReference type="InterPro" id="IPR041691">
    <property type="entry name" value="Atg6/beclin_CC"/>
</dbReference>